<comment type="function">
    <text evidence="8">Stimulates the transcription of various genes by recognizing and binding to a CCAAT motif in promoters.</text>
</comment>
<comment type="subunit">
    <text evidence="6">Heterotrimeric transcription factor composed of three components, NF-YA, NF-YB and NF-YC. NF-YB and NF-YC must interact and dimerize for NF-YA association and DNA binding.</text>
</comment>
<dbReference type="GO" id="GO:0005634">
    <property type="term" value="C:nucleus"/>
    <property type="evidence" value="ECO:0007669"/>
    <property type="project" value="UniProtKB-SubCell"/>
</dbReference>
<evidence type="ECO:0000256" key="2">
    <source>
        <dbReference type="ARBA" id="ARBA00023015"/>
    </source>
</evidence>
<evidence type="ECO:0000256" key="4">
    <source>
        <dbReference type="ARBA" id="ARBA00023163"/>
    </source>
</evidence>
<feature type="domain" description="Transcription factor CBF/NF-Y/archaeal histone" evidence="9">
    <location>
        <begin position="130"/>
        <end position="194"/>
    </location>
</feature>
<organism evidence="10 11">
    <name type="scientific">Canna indica</name>
    <name type="common">Indian-shot</name>
    <dbReference type="NCBI Taxonomy" id="4628"/>
    <lineage>
        <taxon>Eukaryota</taxon>
        <taxon>Viridiplantae</taxon>
        <taxon>Streptophyta</taxon>
        <taxon>Embryophyta</taxon>
        <taxon>Tracheophyta</taxon>
        <taxon>Spermatophyta</taxon>
        <taxon>Magnoliopsida</taxon>
        <taxon>Liliopsida</taxon>
        <taxon>Zingiberales</taxon>
        <taxon>Cannaceae</taxon>
        <taxon>Canna</taxon>
    </lineage>
</organism>
<evidence type="ECO:0000256" key="8">
    <source>
        <dbReference type="ARBA" id="ARBA00059992"/>
    </source>
</evidence>
<evidence type="ECO:0000256" key="1">
    <source>
        <dbReference type="ARBA" id="ARBA00004123"/>
    </source>
</evidence>
<dbReference type="GO" id="GO:0000981">
    <property type="term" value="F:DNA-binding transcription factor activity, RNA polymerase II-specific"/>
    <property type="evidence" value="ECO:0007669"/>
    <property type="project" value="TreeGrafter"/>
</dbReference>
<keyword evidence="2" id="KW-0805">Transcription regulation</keyword>
<comment type="subcellular location">
    <subcellularLocation>
        <location evidence="1">Nucleus</location>
    </subcellularLocation>
</comment>
<accession>A0AAQ3JSK1</accession>
<dbReference type="Proteomes" id="UP001327560">
    <property type="component" value="Chromosome 1"/>
</dbReference>
<dbReference type="InterPro" id="IPR003958">
    <property type="entry name" value="CBFA_NFYB_domain"/>
</dbReference>
<keyword evidence="5" id="KW-0539">Nucleus</keyword>
<dbReference type="InterPro" id="IPR009072">
    <property type="entry name" value="Histone-fold"/>
</dbReference>
<proteinExistence type="inferred from homology"/>
<keyword evidence="4" id="KW-0804">Transcription</keyword>
<reference evidence="10 11" key="1">
    <citation type="submission" date="2023-10" db="EMBL/GenBank/DDBJ databases">
        <title>Chromosome-scale genome assembly provides insights into flower coloration mechanisms of Canna indica.</title>
        <authorList>
            <person name="Li C."/>
        </authorList>
    </citation>
    <scope>NUCLEOTIDE SEQUENCE [LARGE SCALE GENOMIC DNA]</scope>
    <source>
        <tissue evidence="10">Flower</tissue>
    </source>
</reference>
<dbReference type="Gene3D" id="1.10.20.10">
    <property type="entry name" value="Histone, subunit A"/>
    <property type="match status" value="1"/>
</dbReference>
<evidence type="ECO:0000256" key="7">
    <source>
        <dbReference type="ARBA" id="ARBA00038129"/>
    </source>
</evidence>
<dbReference type="EMBL" id="CP136890">
    <property type="protein sequence ID" value="WOK95256.1"/>
    <property type="molecule type" value="Genomic_DNA"/>
</dbReference>
<name>A0AAQ3JSK1_9LILI</name>
<dbReference type="InterPro" id="IPR050568">
    <property type="entry name" value="Transcr_DNA_Rep_Reg"/>
</dbReference>
<comment type="similarity">
    <text evidence="7">Belongs to the NFYC/HAP5 subunit family.</text>
</comment>
<evidence type="ECO:0000256" key="3">
    <source>
        <dbReference type="ARBA" id="ARBA00023125"/>
    </source>
</evidence>
<evidence type="ECO:0000313" key="10">
    <source>
        <dbReference type="EMBL" id="WOK95256.1"/>
    </source>
</evidence>
<dbReference type="SUPFAM" id="SSF47113">
    <property type="entry name" value="Histone-fold"/>
    <property type="match status" value="1"/>
</dbReference>
<evidence type="ECO:0000256" key="5">
    <source>
        <dbReference type="ARBA" id="ARBA00023242"/>
    </source>
</evidence>
<dbReference type="AlphaFoldDB" id="A0AAQ3JSK1"/>
<protein>
    <submittedName>
        <fullName evidence="10">Nuclear transcription factor Y subunit C-2</fullName>
    </submittedName>
</protein>
<sequence>MDPPKYNIPPDNYIPPEFDIPPEDNIPPTLGVATGEPYVAGTTAEAMYHHQQLQPEFGIPPECDIPPEDNIPSVLGVAGTTADAMYHEKLYHRQIEQFQQHYQQQQLRTFWADQYREIEQTTDFKKKKHNLPLKCIRDIMHADEDVHMIAAETPVLFSRACEMFILELTMRSWAIAQKDNLRRTLRRNDIATAIASANAFEFLQDRVLRVDRKKEVPPSTDTMA</sequence>
<keyword evidence="11" id="KW-1185">Reference proteome</keyword>
<dbReference type="CDD" id="cd22908">
    <property type="entry name" value="HFD_NFYC-like"/>
    <property type="match status" value="1"/>
</dbReference>
<dbReference type="PANTHER" id="PTHR10252">
    <property type="entry name" value="HISTONE-LIKE TRANSCRIPTION FACTOR CCAAT-RELATED"/>
    <property type="match status" value="1"/>
</dbReference>
<dbReference type="GO" id="GO:0046982">
    <property type="term" value="F:protein heterodimerization activity"/>
    <property type="evidence" value="ECO:0007669"/>
    <property type="project" value="InterPro"/>
</dbReference>
<dbReference type="FunFam" id="1.10.20.10:FF:000062">
    <property type="entry name" value="Nuclear transcription factor Y subunit C"/>
    <property type="match status" value="1"/>
</dbReference>
<dbReference type="GO" id="GO:0000978">
    <property type="term" value="F:RNA polymerase II cis-regulatory region sequence-specific DNA binding"/>
    <property type="evidence" value="ECO:0007669"/>
    <property type="project" value="TreeGrafter"/>
</dbReference>
<evidence type="ECO:0000313" key="11">
    <source>
        <dbReference type="Proteomes" id="UP001327560"/>
    </source>
</evidence>
<gene>
    <name evidence="10" type="ORF">Cni_G03963</name>
</gene>
<keyword evidence="3" id="KW-0238">DNA-binding</keyword>
<dbReference type="PANTHER" id="PTHR10252:SF106">
    <property type="entry name" value="NUCLEAR TRANSCRIPTION FACTOR Y SUBUNIT C-3-RELATED"/>
    <property type="match status" value="1"/>
</dbReference>
<evidence type="ECO:0000259" key="9">
    <source>
        <dbReference type="Pfam" id="PF00808"/>
    </source>
</evidence>
<evidence type="ECO:0000256" key="6">
    <source>
        <dbReference type="ARBA" id="ARBA00025911"/>
    </source>
</evidence>
<dbReference type="Pfam" id="PF00808">
    <property type="entry name" value="CBFD_NFYB_HMF"/>
    <property type="match status" value="1"/>
</dbReference>